<dbReference type="Gene3D" id="3.40.390.10">
    <property type="entry name" value="Collagenase (Catalytic Domain)"/>
    <property type="match status" value="1"/>
</dbReference>
<reference evidence="13" key="1">
    <citation type="submission" date="2007-03" db="EMBL/GenBank/DDBJ databases">
        <title>Annotation of Culex pipiens quinquefasciatus.</title>
        <authorList>
            <consortium name="The Broad Institute Genome Sequencing Platform"/>
            <person name="Atkinson P.W."/>
            <person name="Hemingway J."/>
            <person name="Christensen B.M."/>
            <person name="Higgs S."/>
            <person name="Kodira C."/>
            <person name="Hannick L."/>
            <person name="Megy K."/>
            <person name="O'Leary S."/>
            <person name="Pearson M."/>
            <person name="Haas B.J."/>
            <person name="Mauceli E."/>
            <person name="Wortman J.R."/>
            <person name="Lee N.H."/>
            <person name="Guigo R."/>
            <person name="Stanke M."/>
            <person name="Alvarado L."/>
            <person name="Amedeo P."/>
            <person name="Antoine C.H."/>
            <person name="Arensburger P."/>
            <person name="Bidwell S.L."/>
            <person name="Crawford M."/>
            <person name="Camaro F."/>
            <person name="Devon K."/>
            <person name="Engels R."/>
            <person name="Hammond M."/>
            <person name="Howarth C."/>
            <person name="Koehrsen M."/>
            <person name="Lawson D."/>
            <person name="Montgomery P."/>
            <person name="Nene V."/>
            <person name="Nusbaum C."/>
            <person name="Puiu D."/>
            <person name="Romero-Severson J."/>
            <person name="Severson D.W."/>
            <person name="Shumway M."/>
            <person name="Sisk P."/>
            <person name="Stolte C."/>
            <person name="Zeng Q."/>
            <person name="Eisenstadt E."/>
            <person name="Fraser-Liggett C."/>
            <person name="Strausberg R."/>
            <person name="Galagan J."/>
            <person name="Birren B."/>
            <person name="Collins F.H."/>
        </authorList>
    </citation>
    <scope>NUCLEOTIDE SEQUENCE [LARGE SCALE GENOMIC DNA]</scope>
    <source>
        <strain evidence="13">JHB</strain>
    </source>
</reference>
<dbReference type="eggNOG" id="KOG3714">
    <property type="taxonomic scope" value="Eukaryota"/>
</dbReference>
<evidence type="ECO:0000313" key="15">
    <source>
        <dbReference type="Proteomes" id="UP000002320"/>
    </source>
</evidence>
<dbReference type="FunFam" id="3.40.390.10:FF:000015">
    <property type="entry name" value="Meprin A subunit"/>
    <property type="match status" value="1"/>
</dbReference>
<evidence type="ECO:0000313" key="13">
    <source>
        <dbReference type="EMBL" id="EDS26029.1"/>
    </source>
</evidence>
<evidence type="ECO:0000256" key="9">
    <source>
        <dbReference type="ARBA" id="ARBA00023180"/>
    </source>
</evidence>
<keyword evidence="3 11" id="KW-0732">Signal</keyword>
<keyword evidence="2 10" id="KW-0479">Metal-binding</keyword>
<dbReference type="KEGG" id="cqu:CpipJ_CPIJ017891"/>
<dbReference type="HOGENOM" id="CLU_017286_5_0_1"/>
<dbReference type="InParanoid" id="B0XEK2"/>
<feature type="domain" description="Peptidase M12A" evidence="12">
    <location>
        <begin position="86"/>
        <end position="284"/>
    </location>
</feature>
<comment type="cofactor">
    <cofactor evidence="10 11">
        <name>Zn(2+)</name>
        <dbReference type="ChEBI" id="CHEBI:29105"/>
    </cofactor>
    <text evidence="10 11">Binds 1 zinc ion per subunit.</text>
</comment>
<dbReference type="InterPro" id="IPR006026">
    <property type="entry name" value="Peptidase_Metallo"/>
</dbReference>
<dbReference type="InterPro" id="IPR024079">
    <property type="entry name" value="MetalloPept_cat_dom_sf"/>
</dbReference>
<keyword evidence="4 10" id="KW-0378">Hydrolase</keyword>
<feature type="chain" id="PRO_5011325989" description="Metalloendopeptidase" evidence="11">
    <location>
        <begin position="20"/>
        <end position="313"/>
    </location>
</feature>
<evidence type="ECO:0000256" key="11">
    <source>
        <dbReference type="RuleBase" id="RU361183"/>
    </source>
</evidence>
<dbReference type="GO" id="GO:0006508">
    <property type="term" value="P:proteolysis"/>
    <property type="evidence" value="ECO:0007669"/>
    <property type="project" value="UniProtKB-KW"/>
</dbReference>
<dbReference type="VEuPathDB" id="VectorBase:CPIJ017891"/>
<dbReference type="EnsemblMetazoa" id="CPIJ017891-RA">
    <property type="protein sequence ID" value="CPIJ017891-PA"/>
    <property type="gene ID" value="CPIJ017891"/>
</dbReference>
<feature type="active site" evidence="10">
    <location>
        <position position="181"/>
    </location>
</feature>
<dbReference type="EMBL" id="DS232839">
    <property type="protein sequence ID" value="EDS26029.1"/>
    <property type="molecule type" value="Genomic_DNA"/>
</dbReference>
<evidence type="ECO:0000256" key="5">
    <source>
        <dbReference type="ARBA" id="ARBA00022833"/>
    </source>
</evidence>
<dbReference type="GO" id="GO:0008270">
    <property type="term" value="F:zinc ion binding"/>
    <property type="evidence" value="ECO:0007669"/>
    <property type="project" value="UniProtKB-UniRule"/>
</dbReference>
<feature type="binding site" evidence="10">
    <location>
        <position position="184"/>
    </location>
    <ligand>
        <name>Zn(2+)</name>
        <dbReference type="ChEBI" id="CHEBI:29105"/>
        <note>catalytic</note>
    </ligand>
</feature>
<keyword evidence="1 10" id="KW-0645">Protease</keyword>
<evidence type="ECO:0000256" key="1">
    <source>
        <dbReference type="ARBA" id="ARBA00022670"/>
    </source>
</evidence>
<evidence type="ECO:0000256" key="8">
    <source>
        <dbReference type="ARBA" id="ARBA00023157"/>
    </source>
</evidence>
<reference evidence="14" key="2">
    <citation type="submission" date="2020-05" db="UniProtKB">
        <authorList>
            <consortium name="EnsemblMetazoa"/>
        </authorList>
    </citation>
    <scope>IDENTIFICATION</scope>
    <source>
        <strain evidence="14">JHB</strain>
    </source>
</reference>
<keyword evidence="9" id="KW-0325">Glycoprotein</keyword>
<evidence type="ECO:0000256" key="6">
    <source>
        <dbReference type="ARBA" id="ARBA00023049"/>
    </source>
</evidence>
<dbReference type="AlphaFoldDB" id="B0XEK2"/>
<dbReference type="GO" id="GO:0004222">
    <property type="term" value="F:metalloendopeptidase activity"/>
    <property type="evidence" value="ECO:0007669"/>
    <property type="project" value="UniProtKB-UniRule"/>
</dbReference>
<dbReference type="InterPro" id="IPR034035">
    <property type="entry name" value="Astacin-like_dom"/>
</dbReference>
<evidence type="ECO:0000256" key="10">
    <source>
        <dbReference type="PROSITE-ProRule" id="PRU01211"/>
    </source>
</evidence>
<dbReference type="VEuPathDB" id="VectorBase:CQUJHB017794"/>
<evidence type="ECO:0000256" key="2">
    <source>
        <dbReference type="ARBA" id="ARBA00022723"/>
    </source>
</evidence>
<dbReference type="PRINTS" id="PR00480">
    <property type="entry name" value="ASTACIN"/>
</dbReference>
<dbReference type="OMA" id="LNERQTW"/>
<feature type="binding site" evidence="10">
    <location>
        <position position="190"/>
    </location>
    <ligand>
        <name>Zn(2+)</name>
        <dbReference type="ChEBI" id="CHEBI:29105"/>
        <note>catalytic</note>
    </ligand>
</feature>
<sequence>MVTTWVAGLILVVVGFVSCGQEAVRHRPPGAKHGSVQPHGSEQERIAARIDELSDGEDGEDQPNPWELSGLYEGDMLLDPHWNSRNGVTNSTLRWPNGTVPYYVEDEDFTDEEELVILKAIKEYHKKTCIKFRPYHKSDRNWVVFRSNSSGCWSSVGMQNDGQTVNLQSPGCVKHGVVIHELLHALGFFHQQSASDRDEYVRILWDNISPGHEHNFNKYNESTVTAYGVEYDYGSVMHYSGKAFSKNKQPTIEALQANVTLGQRKGLSERDITKLEHMYEGRCGERKSDQDPPGFLDQFNALLGLTNNIFLRP</sequence>
<dbReference type="PROSITE" id="PS51864">
    <property type="entry name" value="ASTACIN"/>
    <property type="match status" value="1"/>
</dbReference>
<keyword evidence="7" id="KW-0865">Zymogen</keyword>
<name>B0XEK2_CULQU</name>
<evidence type="ECO:0000313" key="14">
    <source>
        <dbReference type="EnsemblMetazoa" id="CPIJ017891-PA"/>
    </source>
</evidence>
<comment type="caution">
    <text evidence="10">Lacks conserved residue(s) required for the propagation of feature annotation.</text>
</comment>
<evidence type="ECO:0000256" key="7">
    <source>
        <dbReference type="ARBA" id="ARBA00023145"/>
    </source>
</evidence>
<dbReference type="InterPro" id="IPR001506">
    <property type="entry name" value="Peptidase_M12A"/>
</dbReference>
<feature type="signal peptide" evidence="11">
    <location>
        <begin position="1"/>
        <end position="19"/>
    </location>
</feature>
<evidence type="ECO:0000259" key="12">
    <source>
        <dbReference type="PROSITE" id="PS51864"/>
    </source>
</evidence>
<dbReference type="SUPFAM" id="SSF55486">
    <property type="entry name" value="Metalloproteases ('zincins'), catalytic domain"/>
    <property type="match status" value="1"/>
</dbReference>
<keyword evidence="15" id="KW-1185">Reference proteome</keyword>
<accession>B0XEK2</accession>
<keyword evidence="8" id="KW-1015">Disulfide bond</keyword>
<dbReference type="EC" id="3.4.24.-" evidence="11"/>
<dbReference type="PANTHER" id="PTHR10127:SF780">
    <property type="entry name" value="METALLOENDOPEPTIDASE"/>
    <property type="match status" value="1"/>
</dbReference>
<dbReference type="PANTHER" id="PTHR10127">
    <property type="entry name" value="DISCOIDIN, CUB, EGF, LAMININ , AND ZINC METALLOPROTEASE DOMAIN CONTAINING"/>
    <property type="match status" value="1"/>
</dbReference>
<dbReference type="Proteomes" id="UP000002320">
    <property type="component" value="Unassembled WGS sequence"/>
</dbReference>
<keyword evidence="5 10" id="KW-0862">Zinc</keyword>
<proteinExistence type="predicted"/>
<dbReference type="CDD" id="cd04280">
    <property type="entry name" value="ZnMc_astacin_like"/>
    <property type="match status" value="1"/>
</dbReference>
<dbReference type="MEROPS" id="M12.A08"/>
<evidence type="ECO:0000256" key="3">
    <source>
        <dbReference type="ARBA" id="ARBA00022729"/>
    </source>
</evidence>
<dbReference type="Pfam" id="PF01400">
    <property type="entry name" value="Astacin"/>
    <property type="match status" value="1"/>
</dbReference>
<protein>
    <recommendedName>
        <fullName evidence="11">Metalloendopeptidase</fullName>
        <ecNumber evidence="11">3.4.24.-</ecNumber>
    </recommendedName>
</protein>
<dbReference type="SMART" id="SM00235">
    <property type="entry name" value="ZnMc"/>
    <property type="match status" value="1"/>
</dbReference>
<evidence type="ECO:0000256" key="4">
    <source>
        <dbReference type="ARBA" id="ARBA00022801"/>
    </source>
</evidence>
<feature type="binding site" evidence="10">
    <location>
        <position position="180"/>
    </location>
    <ligand>
        <name>Zn(2+)</name>
        <dbReference type="ChEBI" id="CHEBI:29105"/>
        <note>catalytic</note>
    </ligand>
</feature>
<keyword evidence="6 10" id="KW-0482">Metalloprotease</keyword>
<dbReference type="OrthoDB" id="291007at2759"/>
<gene>
    <name evidence="14" type="primary">6051675</name>
    <name evidence="13" type="ORF">CpipJ_CPIJ017891</name>
</gene>
<organism>
    <name type="scientific">Culex quinquefasciatus</name>
    <name type="common">Southern house mosquito</name>
    <name type="synonym">Culex pungens</name>
    <dbReference type="NCBI Taxonomy" id="7176"/>
    <lineage>
        <taxon>Eukaryota</taxon>
        <taxon>Metazoa</taxon>
        <taxon>Ecdysozoa</taxon>
        <taxon>Arthropoda</taxon>
        <taxon>Hexapoda</taxon>
        <taxon>Insecta</taxon>
        <taxon>Pterygota</taxon>
        <taxon>Neoptera</taxon>
        <taxon>Endopterygota</taxon>
        <taxon>Diptera</taxon>
        <taxon>Nematocera</taxon>
        <taxon>Culicoidea</taxon>
        <taxon>Culicidae</taxon>
        <taxon>Culicinae</taxon>
        <taxon>Culicini</taxon>
        <taxon>Culex</taxon>
        <taxon>Culex</taxon>
    </lineage>
</organism>